<sequence length="68" mass="8171">MNVAGTCEYTPKHSKFRIYEHLCISSYFNILFRSHISISYSDHIFQYLIQITYFNILFRPHISISYSD</sequence>
<dbReference type="EMBL" id="CAXIEN010000389">
    <property type="protein sequence ID" value="CAL1296128.1"/>
    <property type="molecule type" value="Genomic_DNA"/>
</dbReference>
<name>A0AAV2BJ46_9ARAC</name>
<gene>
    <name evidence="1" type="ORF">LARSCL_LOCUS19640</name>
</gene>
<comment type="caution">
    <text evidence="1">The sequence shown here is derived from an EMBL/GenBank/DDBJ whole genome shotgun (WGS) entry which is preliminary data.</text>
</comment>
<proteinExistence type="predicted"/>
<accession>A0AAV2BJ46</accession>
<dbReference type="Proteomes" id="UP001497382">
    <property type="component" value="Unassembled WGS sequence"/>
</dbReference>
<reference evidence="1 2" key="1">
    <citation type="submission" date="2024-04" db="EMBL/GenBank/DDBJ databases">
        <authorList>
            <person name="Rising A."/>
            <person name="Reimegard J."/>
            <person name="Sonavane S."/>
            <person name="Akerstrom W."/>
            <person name="Nylinder S."/>
            <person name="Hedman E."/>
            <person name="Kallberg Y."/>
        </authorList>
    </citation>
    <scope>NUCLEOTIDE SEQUENCE [LARGE SCALE GENOMIC DNA]</scope>
</reference>
<protein>
    <submittedName>
        <fullName evidence="1">Uncharacterized protein</fullName>
    </submittedName>
</protein>
<organism evidence="1 2">
    <name type="scientific">Larinioides sclopetarius</name>
    <dbReference type="NCBI Taxonomy" id="280406"/>
    <lineage>
        <taxon>Eukaryota</taxon>
        <taxon>Metazoa</taxon>
        <taxon>Ecdysozoa</taxon>
        <taxon>Arthropoda</taxon>
        <taxon>Chelicerata</taxon>
        <taxon>Arachnida</taxon>
        <taxon>Araneae</taxon>
        <taxon>Araneomorphae</taxon>
        <taxon>Entelegynae</taxon>
        <taxon>Araneoidea</taxon>
        <taxon>Araneidae</taxon>
        <taxon>Larinioides</taxon>
    </lineage>
</organism>
<dbReference type="AlphaFoldDB" id="A0AAV2BJ46"/>
<evidence type="ECO:0000313" key="2">
    <source>
        <dbReference type="Proteomes" id="UP001497382"/>
    </source>
</evidence>
<feature type="non-terminal residue" evidence="1">
    <location>
        <position position="68"/>
    </location>
</feature>
<evidence type="ECO:0000313" key="1">
    <source>
        <dbReference type="EMBL" id="CAL1296128.1"/>
    </source>
</evidence>
<keyword evidence="2" id="KW-1185">Reference proteome</keyword>